<gene>
    <name evidence="4" type="ORF">ENJ46_01205</name>
</gene>
<dbReference type="PIRSF" id="PIRSF000443">
    <property type="entry name" value="Homoser_Ac_trans"/>
    <property type="match status" value="1"/>
</dbReference>
<organism evidence="4">
    <name type="scientific">Hellea balneolensis</name>
    <dbReference type="NCBI Taxonomy" id="287478"/>
    <lineage>
        <taxon>Bacteria</taxon>
        <taxon>Pseudomonadati</taxon>
        <taxon>Pseudomonadota</taxon>
        <taxon>Alphaproteobacteria</taxon>
        <taxon>Maricaulales</taxon>
        <taxon>Robiginitomaculaceae</taxon>
        <taxon>Hellea</taxon>
    </lineage>
</organism>
<dbReference type="EC" id="2.3.1.46" evidence="4"/>
<dbReference type="GO" id="GO:0009092">
    <property type="term" value="P:homoserine metabolic process"/>
    <property type="evidence" value="ECO:0007669"/>
    <property type="project" value="TreeGrafter"/>
</dbReference>
<dbReference type="GO" id="GO:0008899">
    <property type="term" value="F:homoserine O-succinyltransferase activity"/>
    <property type="evidence" value="ECO:0007669"/>
    <property type="project" value="UniProtKB-EC"/>
</dbReference>
<accession>A0A7C3GCN3</accession>
<feature type="active site" description="Nucleophile" evidence="2">
    <location>
        <position position="145"/>
    </location>
</feature>
<feature type="active site" evidence="2">
    <location>
        <position position="316"/>
    </location>
</feature>
<dbReference type="GO" id="GO:0004414">
    <property type="term" value="F:homoserine O-acetyltransferase activity"/>
    <property type="evidence" value="ECO:0007669"/>
    <property type="project" value="TreeGrafter"/>
</dbReference>
<evidence type="ECO:0000256" key="1">
    <source>
        <dbReference type="ARBA" id="ARBA00022679"/>
    </source>
</evidence>
<dbReference type="InterPro" id="IPR029058">
    <property type="entry name" value="AB_hydrolase_fold"/>
</dbReference>
<evidence type="ECO:0000259" key="3">
    <source>
        <dbReference type="Pfam" id="PF00561"/>
    </source>
</evidence>
<feature type="active site" evidence="2">
    <location>
        <position position="286"/>
    </location>
</feature>
<dbReference type="Pfam" id="PF00561">
    <property type="entry name" value="Abhydrolase_1"/>
    <property type="match status" value="1"/>
</dbReference>
<evidence type="ECO:0000256" key="2">
    <source>
        <dbReference type="PIRSR" id="PIRSR000443-1"/>
    </source>
</evidence>
<dbReference type="InterPro" id="IPR008220">
    <property type="entry name" value="HAT_MetX-like"/>
</dbReference>
<dbReference type="EMBL" id="DRMN01000083">
    <property type="protein sequence ID" value="HFB54515.1"/>
    <property type="molecule type" value="Genomic_DNA"/>
</dbReference>
<dbReference type="AlphaFoldDB" id="A0A7C3GCN3"/>
<dbReference type="InterPro" id="IPR000073">
    <property type="entry name" value="AB_hydrolase_1"/>
</dbReference>
<protein>
    <submittedName>
        <fullName evidence="4">Homoserine O-succinyltransferase</fullName>
        <ecNumber evidence="4">2.3.1.46</ecNumber>
    </submittedName>
</protein>
<sequence>MSFLLCAGRQHLNKGRVVAHDVDVNLGDHTLEYGDILRDDIVRGRIYGKAGNPLIVIPGGISASRFIADGEQTTKKERDGWWSDIVYSGGPVDLNHFQVLGLDFAPGGDNVNSPLTITTKDQAKRLAKLLDHLNIHHVHAMIGTSYGGMVCLSFAQEYPERVGKLCILGAAHRPYAMGVALRSIQRRIVDMGVDAGRPEQGLKLARELAMTTYRSAEEFSERFTATPHDSNPIRFDVGDYLEARGQHYHTIMPIHKFKALSESIDLHAVDPKKITAPSLLIATRSDQLVPPSEMQLMSELLTGPSELVTIDSMYGHDSFLKETHILAPLLSSFVQEHRHVA</sequence>
<dbReference type="PANTHER" id="PTHR32268:SF11">
    <property type="entry name" value="HOMOSERINE O-ACETYLTRANSFERASE"/>
    <property type="match status" value="1"/>
</dbReference>
<dbReference type="NCBIfam" id="NF006449">
    <property type="entry name" value="PRK08775.1"/>
    <property type="match status" value="1"/>
</dbReference>
<proteinExistence type="predicted"/>
<dbReference type="Gene3D" id="3.40.50.1820">
    <property type="entry name" value="alpha/beta hydrolase"/>
    <property type="match status" value="1"/>
</dbReference>
<dbReference type="SUPFAM" id="SSF53474">
    <property type="entry name" value="alpha/beta-Hydrolases"/>
    <property type="match status" value="1"/>
</dbReference>
<dbReference type="PRINTS" id="PR00111">
    <property type="entry name" value="ABHYDROLASE"/>
</dbReference>
<feature type="domain" description="AB hydrolase-1" evidence="3">
    <location>
        <begin position="53"/>
        <end position="322"/>
    </location>
</feature>
<dbReference type="Proteomes" id="UP000886042">
    <property type="component" value="Unassembled WGS sequence"/>
</dbReference>
<name>A0A7C3GCN3_9PROT</name>
<comment type="caution">
    <text evidence="4">The sequence shown here is derived from an EMBL/GenBank/DDBJ whole genome shotgun (WGS) entry which is preliminary data.</text>
</comment>
<keyword evidence="1 4" id="KW-0808">Transferase</keyword>
<evidence type="ECO:0000313" key="4">
    <source>
        <dbReference type="EMBL" id="HFB54515.1"/>
    </source>
</evidence>
<reference evidence="4" key="1">
    <citation type="journal article" date="2020" name="mSystems">
        <title>Genome- and Community-Level Interaction Insights into Carbon Utilization and Element Cycling Functions of Hydrothermarchaeota in Hydrothermal Sediment.</title>
        <authorList>
            <person name="Zhou Z."/>
            <person name="Liu Y."/>
            <person name="Xu W."/>
            <person name="Pan J."/>
            <person name="Luo Z.H."/>
            <person name="Li M."/>
        </authorList>
    </citation>
    <scope>NUCLEOTIDE SEQUENCE [LARGE SCALE GENOMIC DNA]</scope>
    <source>
        <strain evidence="4">HyVt-489</strain>
    </source>
</reference>
<keyword evidence="4" id="KW-0012">Acyltransferase</keyword>
<dbReference type="PANTHER" id="PTHR32268">
    <property type="entry name" value="HOMOSERINE O-ACETYLTRANSFERASE"/>
    <property type="match status" value="1"/>
</dbReference>
<dbReference type="GO" id="GO:0009086">
    <property type="term" value="P:methionine biosynthetic process"/>
    <property type="evidence" value="ECO:0007669"/>
    <property type="project" value="TreeGrafter"/>
</dbReference>